<dbReference type="SUPFAM" id="SSF103473">
    <property type="entry name" value="MFS general substrate transporter"/>
    <property type="match status" value="1"/>
</dbReference>
<feature type="transmembrane region" description="Helical" evidence="1">
    <location>
        <begin position="29"/>
        <end position="49"/>
    </location>
</feature>
<keyword evidence="1" id="KW-0472">Membrane</keyword>
<dbReference type="AlphaFoldDB" id="A0A5B0WAF6"/>
<accession>A0A5B0WAF6</accession>
<comment type="caution">
    <text evidence="2">The sequence shown here is derived from an EMBL/GenBank/DDBJ whole genome shotgun (WGS) entry which is preliminary data.</text>
</comment>
<keyword evidence="1" id="KW-1133">Transmembrane helix</keyword>
<keyword evidence="1" id="KW-0812">Transmembrane</keyword>
<proteinExistence type="predicted"/>
<protein>
    <recommendedName>
        <fullName evidence="4">MFS transporter</fullName>
    </recommendedName>
</protein>
<dbReference type="Proteomes" id="UP000323608">
    <property type="component" value="Unassembled WGS sequence"/>
</dbReference>
<evidence type="ECO:0008006" key="4">
    <source>
        <dbReference type="Google" id="ProtNLM"/>
    </source>
</evidence>
<dbReference type="EMBL" id="VNIP01000004">
    <property type="protein sequence ID" value="KAA1183863.1"/>
    <property type="molecule type" value="Genomic_DNA"/>
</dbReference>
<reference evidence="2 3" key="1">
    <citation type="submission" date="2019-07" db="EMBL/GenBank/DDBJ databases">
        <title>The Draft Genome Sequence of Rhizobium tropici SARCC-755 Associated with Superior Nodulation on Pigeonpea (Cajanus cajan (L.) Millsp.).</title>
        <authorList>
            <person name="Bopape F.L."/>
            <person name="Hassen A.I."/>
            <person name="Swanevelder Z.H."/>
            <person name="Gwata E.T."/>
        </authorList>
    </citation>
    <scope>NUCLEOTIDE SEQUENCE [LARGE SCALE GENOMIC DNA]</scope>
    <source>
        <strain evidence="2 3">SARCC-755</strain>
    </source>
</reference>
<evidence type="ECO:0000256" key="1">
    <source>
        <dbReference type="SAM" id="Phobius"/>
    </source>
</evidence>
<dbReference type="RefSeq" id="WP_149633990.1">
    <property type="nucleotide sequence ID" value="NZ_VNIP01000004.1"/>
</dbReference>
<sequence length="76" mass="8047">MAAAALLLATTQYLPQVVLQNLSHSAASAGLMLSPGVAAIIMMFVVGFLSSKVPPKYLIAIAPSWRILHMPLDQSL</sequence>
<organism evidence="2 3">
    <name type="scientific">Rhizobium tropici</name>
    <dbReference type="NCBI Taxonomy" id="398"/>
    <lineage>
        <taxon>Bacteria</taxon>
        <taxon>Pseudomonadati</taxon>
        <taxon>Pseudomonadota</taxon>
        <taxon>Alphaproteobacteria</taxon>
        <taxon>Hyphomicrobiales</taxon>
        <taxon>Rhizobiaceae</taxon>
        <taxon>Rhizobium/Agrobacterium group</taxon>
        <taxon>Rhizobium</taxon>
    </lineage>
</organism>
<evidence type="ECO:0000313" key="3">
    <source>
        <dbReference type="Proteomes" id="UP000323608"/>
    </source>
</evidence>
<evidence type="ECO:0000313" key="2">
    <source>
        <dbReference type="EMBL" id="KAA1183863.1"/>
    </source>
</evidence>
<gene>
    <name evidence="2" type="ORF">FP026_07510</name>
</gene>
<name>A0A5B0WAF6_RHITR</name>
<dbReference type="InterPro" id="IPR036259">
    <property type="entry name" value="MFS_trans_sf"/>
</dbReference>